<dbReference type="InterPro" id="IPR035959">
    <property type="entry name" value="RutC-like_sf"/>
</dbReference>
<evidence type="ECO:0000313" key="3">
    <source>
        <dbReference type="Proteomes" id="UP000192674"/>
    </source>
</evidence>
<evidence type="ECO:0000313" key="2">
    <source>
        <dbReference type="EMBL" id="SMC92784.1"/>
    </source>
</evidence>
<dbReference type="GO" id="GO:0005829">
    <property type="term" value="C:cytosol"/>
    <property type="evidence" value="ECO:0007669"/>
    <property type="project" value="TreeGrafter"/>
</dbReference>
<reference evidence="2 3" key="1">
    <citation type="submission" date="2017-04" db="EMBL/GenBank/DDBJ databases">
        <authorList>
            <person name="Afonso C.L."/>
            <person name="Miller P.J."/>
            <person name="Scott M.A."/>
            <person name="Spackman E."/>
            <person name="Goraichik I."/>
            <person name="Dimitrov K.M."/>
            <person name="Suarez D.L."/>
            <person name="Swayne D.E."/>
        </authorList>
    </citation>
    <scope>NUCLEOTIDE SEQUENCE [LARGE SCALE GENOMIC DNA]</scope>
    <source>
        <strain evidence="2 3">DSM 43828</strain>
    </source>
</reference>
<dbReference type="GO" id="GO:0019239">
    <property type="term" value="F:deaminase activity"/>
    <property type="evidence" value="ECO:0007669"/>
    <property type="project" value="TreeGrafter"/>
</dbReference>
<name>A0A1W2D6I2_KIBAR</name>
<organism evidence="2 3">
    <name type="scientific">Kibdelosporangium aridum</name>
    <dbReference type="NCBI Taxonomy" id="2030"/>
    <lineage>
        <taxon>Bacteria</taxon>
        <taxon>Bacillati</taxon>
        <taxon>Actinomycetota</taxon>
        <taxon>Actinomycetes</taxon>
        <taxon>Pseudonocardiales</taxon>
        <taxon>Pseudonocardiaceae</taxon>
        <taxon>Kibdelosporangium</taxon>
    </lineage>
</organism>
<dbReference type="CDD" id="cd00448">
    <property type="entry name" value="YjgF_YER057c_UK114_family"/>
    <property type="match status" value="1"/>
</dbReference>
<sequence>MVITAAECHDPLMELLPHNPSSGVYPASDDYVHAMEVRNPSRLVYVAGTMGLDQHGVPAASLEEQLGLIWNNIRTILAAADMTVDNIVRLTSYLRDPVYAEANARARVEALKGRPVPTTAIVAQTLESSWLVEIEVIAAD</sequence>
<dbReference type="Pfam" id="PF01042">
    <property type="entry name" value="Ribonuc_L-PSP"/>
    <property type="match status" value="1"/>
</dbReference>
<gene>
    <name evidence="2" type="ORF">SAMN05661093_02883</name>
</gene>
<protein>
    <submittedName>
        <fullName evidence="2">Enamine deaminase RidA, house cleaning of reactive enamine intermediates, YjgF/YER057c/UK114 family</fullName>
    </submittedName>
</protein>
<dbReference type="Proteomes" id="UP000192674">
    <property type="component" value="Unassembled WGS sequence"/>
</dbReference>
<accession>A0A1W2D6I2</accession>
<keyword evidence="3" id="KW-1185">Reference proteome</keyword>
<proteinExistence type="inferred from homology"/>
<dbReference type="InterPro" id="IPR006175">
    <property type="entry name" value="YjgF/YER057c/UK114"/>
</dbReference>
<dbReference type="PANTHER" id="PTHR11803">
    <property type="entry name" value="2-IMINOBUTANOATE/2-IMINOPROPANOATE DEAMINASE RIDA"/>
    <property type="match status" value="1"/>
</dbReference>
<comment type="similarity">
    <text evidence="1">Belongs to the RutC family.</text>
</comment>
<dbReference type="AlphaFoldDB" id="A0A1W2D6I2"/>
<dbReference type="SUPFAM" id="SSF55298">
    <property type="entry name" value="YjgF-like"/>
    <property type="match status" value="1"/>
</dbReference>
<dbReference type="Gene3D" id="3.30.1330.40">
    <property type="entry name" value="RutC-like"/>
    <property type="match status" value="1"/>
</dbReference>
<dbReference type="PANTHER" id="PTHR11803:SF58">
    <property type="entry name" value="PROTEIN HMF1-RELATED"/>
    <property type="match status" value="1"/>
</dbReference>
<evidence type="ECO:0000256" key="1">
    <source>
        <dbReference type="ARBA" id="ARBA00010552"/>
    </source>
</evidence>
<dbReference type="EMBL" id="FWXV01000002">
    <property type="protein sequence ID" value="SMC92784.1"/>
    <property type="molecule type" value="Genomic_DNA"/>
</dbReference>